<sequence>MPWSCPWSRDRQQPLAVSPPQHLLLQVTLAGSKVNGRMLMCRGEFVALSHELMYVGPSFPKVVQLWDAGIHRPRAGAGDSAVTVPGRLSKQISPDKFIVDQFE</sequence>
<gene>
    <name evidence="1" type="ORF">SPLIT_LOCUS10277</name>
</gene>
<protein>
    <submittedName>
        <fullName evidence="1">Uncharacterized protein</fullName>
    </submittedName>
</protein>
<dbReference type="EMBL" id="LR824536">
    <property type="protein sequence ID" value="CAH1644924.1"/>
    <property type="molecule type" value="Genomic_DNA"/>
</dbReference>
<dbReference type="AlphaFoldDB" id="A0A9P0IEV6"/>
<keyword evidence="2" id="KW-1185">Reference proteome</keyword>
<evidence type="ECO:0000313" key="1">
    <source>
        <dbReference type="EMBL" id="CAH1644924.1"/>
    </source>
</evidence>
<reference evidence="1" key="1">
    <citation type="submission" date="2022-02" db="EMBL/GenBank/DDBJ databases">
        <authorList>
            <person name="King R."/>
        </authorList>
    </citation>
    <scope>NUCLEOTIDE SEQUENCE</scope>
</reference>
<evidence type="ECO:0000313" key="2">
    <source>
        <dbReference type="Proteomes" id="UP001153321"/>
    </source>
</evidence>
<proteinExistence type="predicted"/>
<dbReference type="Proteomes" id="UP001153321">
    <property type="component" value="Chromosome 5"/>
</dbReference>
<name>A0A9P0IEV6_SPOLI</name>
<accession>A0A9P0IEV6</accession>
<organism evidence="1 2">
    <name type="scientific">Spodoptera littoralis</name>
    <name type="common">Egyptian cotton leafworm</name>
    <dbReference type="NCBI Taxonomy" id="7109"/>
    <lineage>
        <taxon>Eukaryota</taxon>
        <taxon>Metazoa</taxon>
        <taxon>Ecdysozoa</taxon>
        <taxon>Arthropoda</taxon>
        <taxon>Hexapoda</taxon>
        <taxon>Insecta</taxon>
        <taxon>Pterygota</taxon>
        <taxon>Neoptera</taxon>
        <taxon>Endopterygota</taxon>
        <taxon>Lepidoptera</taxon>
        <taxon>Glossata</taxon>
        <taxon>Ditrysia</taxon>
        <taxon>Noctuoidea</taxon>
        <taxon>Noctuidae</taxon>
        <taxon>Amphipyrinae</taxon>
        <taxon>Spodoptera</taxon>
    </lineage>
</organism>